<proteinExistence type="predicted"/>
<protein>
    <submittedName>
        <fullName evidence="2">Uncharacterized protein</fullName>
    </submittedName>
</protein>
<dbReference type="EMBL" id="CADEAL010004280">
    <property type="protein sequence ID" value="CAB1456010.1"/>
    <property type="molecule type" value="Genomic_DNA"/>
</dbReference>
<evidence type="ECO:0000313" key="2">
    <source>
        <dbReference type="EMBL" id="CAB1456010.1"/>
    </source>
</evidence>
<reference evidence="2" key="1">
    <citation type="submission" date="2020-03" db="EMBL/GenBank/DDBJ databases">
        <authorList>
            <person name="Weist P."/>
        </authorList>
    </citation>
    <scope>NUCLEOTIDE SEQUENCE</scope>
</reference>
<gene>
    <name evidence="2" type="ORF">PLEPLA_LOCUS43791</name>
</gene>
<feature type="compositionally biased region" description="Pro residues" evidence="1">
    <location>
        <begin position="109"/>
        <end position="121"/>
    </location>
</feature>
<evidence type="ECO:0000256" key="1">
    <source>
        <dbReference type="SAM" id="MobiDB-lite"/>
    </source>
</evidence>
<dbReference type="AlphaFoldDB" id="A0A9N7VXF3"/>
<evidence type="ECO:0000313" key="3">
    <source>
        <dbReference type="Proteomes" id="UP001153269"/>
    </source>
</evidence>
<accession>A0A9N7VXF3</accession>
<feature type="region of interest" description="Disordered" evidence="1">
    <location>
        <begin position="86"/>
        <end position="121"/>
    </location>
</feature>
<keyword evidence="3" id="KW-1185">Reference proteome</keyword>
<dbReference type="Proteomes" id="UP001153269">
    <property type="component" value="Unassembled WGS sequence"/>
</dbReference>
<name>A0A9N7VXF3_PLEPL</name>
<organism evidence="2 3">
    <name type="scientific">Pleuronectes platessa</name>
    <name type="common">European plaice</name>
    <dbReference type="NCBI Taxonomy" id="8262"/>
    <lineage>
        <taxon>Eukaryota</taxon>
        <taxon>Metazoa</taxon>
        <taxon>Chordata</taxon>
        <taxon>Craniata</taxon>
        <taxon>Vertebrata</taxon>
        <taxon>Euteleostomi</taxon>
        <taxon>Actinopterygii</taxon>
        <taxon>Neopterygii</taxon>
        <taxon>Teleostei</taxon>
        <taxon>Neoteleostei</taxon>
        <taxon>Acanthomorphata</taxon>
        <taxon>Carangaria</taxon>
        <taxon>Pleuronectiformes</taxon>
        <taxon>Pleuronectoidei</taxon>
        <taxon>Pleuronectidae</taxon>
        <taxon>Pleuronectes</taxon>
    </lineage>
</organism>
<sequence>MRESERGSSTHSTAVGSLQYFLILTAVQRQAAVAPDPSFRPQRFSAELGKGQIFLVSCASGHSGRGQALGKCPAPNTCTLAYKQPCSKRAPPRWGCPSPESRNGRSKPPWSPPLPQPPLQP</sequence>
<comment type="caution">
    <text evidence="2">The sequence shown here is derived from an EMBL/GenBank/DDBJ whole genome shotgun (WGS) entry which is preliminary data.</text>
</comment>